<dbReference type="AlphaFoldDB" id="D8T931"/>
<dbReference type="Proteomes" id="UP000001514">
    <property type="component" value="Unassembled WGS sequence"/>
</dbReference>
<dbReference type="EMBL" id="GL377693">
    <property type="protein sequence ID" value="EFJ06860.1"/>
    <property type="molecule type" value="Genomic_DNA"/>
</dbReference>
<proteinExistence type="predicted"/>
<dbReference type="Gramene" id="EFJ06860">
    <property type="protein sequence ID" value="EFJ06860"/>
    <property type="gene ID" value="SELMODRAFT_430336"/>
</dbReference>
<dbReference type="STRING" id="88036.D8T931"/>
<reference evidence="1 2" key="1">
    <citation type="journal article" date="2011" name="Science">
        <title>The Selaginella genome identifies genetic changes associated with the evolution of vascular plants.</title>
        <authorList>
            <person name="Banks J.A."/>
            <person name="Nishiyama T."/>
            <person name="Hasebe M."/>
            <person name="Bowman J.L."/>
            <person name="Gribskov M."/>
            <person name="dePamphilis C."/>
            <person name="Albert V.A."/>
            <person name="Aono N."/>
            <person name="Aoyama T."/>
            <person name="Ambrose B.A."/>
            <person name="Ashton N.W."/>
            <person name="Axtell M.J."/>
            <person name="Barker E."/>
            <person name="Barker M.S."/>
            <person name="Bennetzen J.L."/>
            <person name="Bonawitz N.D."/>
            <person name="Chapple C."/>
            <person name="Cheng C."/>
            <person name="Correa L.G."/>
            <person name="Dacre M."/>
            <person name="DeBarry J."/>
            <person name="Dreyer I."/>
            <person name="Elias M."/>
            <person name="Engstrom E.M."/>
            <person name="Estelle M."/>
            <person name="Feng L."/>
            <person name="Finet C."/>
            <person name="Floyd S.K."/>
            <person name="Frommer W.B."/>
            <person name="Fujita T."/>
            <person name="Gramzow L."/>
            <person name="Gutensohn M."/>
            <person name="Harholt J."/>
            <person name="Hattori M."/>
            <person name="Heyl A."/>
            <person name="Hirai T."/>
            <person name="Hiwatashi Y."/>
            <person name="Ishikawa M."/>
            <person name="Iwata M."/>
            <person name="Karol K.G."/>
            <person name="Koehler B."/>
            <person name="Kolukisaoglu U."/>
            <person name="Kubo M."/>
            <person name="Kurata T."/>
            <person name="Lalonde S."/>
            <person name="Li K."/>
            <person name="Li Y."/>
            <person name="Litt A."/>
            <person name="Lyons E."/>
            <person name="Manning G."/>
            <person name="Maruyama T."/>
            <person name="Michael T.P."/>
            <person name="Mikami K."/>
            <person name="Miyazaki S."/>
            <person name="Morinaga S."/>
            <person name="Murata T."/>
            <person name="Mueller-Roeber B."/>
            <person name="Nelson D.R."/>
            <person name="Obara M."/>
            <person name="Oguri Y."/>
            <person name="Olmstead R.G."/>
            <person name="Onodera N."/>
            <person name="Petersen B.L."/>
            <person name="Pils B."/>
            <person name="Prigge M."/>
            <person name="Rensing S.A."/>
            <person name="Riano-Pachon D.M."/>
            <person name="Roberts A.W."/>
            <person name="Sato Y."/>
            <person name="Scheller H.V."/>
            <person name="Schulz B."/>
            <person name="Schulz C."/>
            <person name="Shakirov E.V."/>
            <person name="Shibagaki N."/>
            <person name="Shinohara N."/>
            <person name="Shippen D.E."/>
            <person name="Soerensen I."/>
            <person name="Sotooka R."/>
            <person name="Sugimoto N."/>
            <person name="Sugita M."/>
            <person name="Sumikawa N."/>
            <person name="Tanurdzic M."/>
            <person name="Theissen G."/>
            <person name="Ulvskov P."/>
            <person name="Wakazuki S."/>
            <person name="Weng J.K."/>
            <person name="Willats W.W."/>
            <person name="Wipf D."/>
            <person name="Wolf P.G."/>
            <person name="Yang L."/>
            <person name="Zimmer A.D."/>
            <person name="Zhu Q."/>
            <person name="Mitros T."/>
            <person name="Hellsten U."/>
            <person name="Loque D."/>
            <person name="Otillar R."/>
            <person name="Salamov A."/>
            <person name="Schmutz J."/>
            <person name="Shapiro H."/>
            <person name="Lindquist E."/>
            <person name="Lucas S."/>
            <person name="Rokhsar D."/>
            <person name="Grigoriev I.V."/>
        </authorList>
    </citation>
    <scope>NUCLEOTIDE SEQUENCE [LARGE SCALE GENOMIC DNA]</scope>
</reference>
<dbReference type="KEGG" id="smo:SELMODRAFT_430336"/>
<name>D8T931_SELML</name>
<keyword evidence="2" id="KW-1185">Reference proteome</keyword>
<organism evidence="2">
    <name type="scientific">Selaginella moellendorffii</name>
    <name type="common">Spikemoss</name>
    <dbReference type="NCBI Taxonomy" id="88036"/>
    <lineage>
        <taxon>Eukaryota</taxon>
        <taxon>Viridiplantae</taxon>
        <taxon>Streptophyta</taxon>
        <taxon>Embryophyta</taxon>
        <taxon>Tracheophyta</taxon>
        <taxon>Lycopodiopsida</taxon>
        <taxon>Selaginellales</taxon>
        <taxon>Selaginellaceae</taxon>
        <taxon>Selaginella</taxon>
    </lineage>
</organism>
<evidence type="ECO:0000313" key="2">
    <source>
        <dbReference type="Proteomes" id="UP000001514"/>
    </source>
</evidence>
<evidence type="ECO:0000313" key="1">
    <source>
        <dbReference type="EMBL" id="EFJ06860.1"/>
    </source>
</evidence>
<accession>D8T931</accession>
<dbReference type="InParanoid" id="D8T931"/>
<protein>
    <submittedName>
        <fullName evidence="1">Uncharacterized protein</fullName>
    </submittedName>
</protein>
<sequence length="253" mass="28675">MIELEVAIEGGKDRLSMAAQAGGETVKAPGNLVISHWRGSCSFAHYCWDWERSSRRFCTGPIFLSASTMRISDTCLDVEIFKTCLQCDAGHNIEVIVSLLEMSLRAIVKLKQYLLPWICLECPLHEVGMSTSMPGLGIQLQAFYTMQKGIILFNQKPCNGIDFLVKAKKWRKFLKRLPSSLLSTTGLNRGRIQVGNVKSGWKITVMIERAELSILHLNRWRKLPEITFNTLLKPRTQYSQTVNGILVFIRKQV</sequence>
<gene>
    <name evidence="1" type="ORF">SELMODRAFT_430336</name>
</gene>
<dbReference type="HOGENOM" id="CLU_1100068_0_0_1"/>